<feature type="transmembrane region" description="Helical" evidence="5">
    <location>
        <begin position="616"/>
        <end position="636"/>
    </location>
</feature>
<keyword evidence="7" id="KW-0830">Ubiquinone</keyword>
<gene>
    <name evidence="7" type="ORF">MNBD_ACTINO01-1586</name>
</gene>
<reference evidence="7" key="1">
    <citation type="submission" date="2018-06" db="EMBL/GenBank/DDBJ databases">
        <authorList>
            <person name="Zhirakovskaya E."/>
        </authorList>
    </citation>
    <scope>NUCLEOTIDE SEQUENCE</scope>
</reference>
<evidence type="ECO:0000256" key="5">
    <source>
        <dbReference type="SAM" id="Phobius"/>
    </source>
</evidence>
<dbReference type="PANTHER" id="PTHR42829:SF2">
    <property type="entry name" value="NADH-UBIQUINONE OXIDOREDUCTASE CHAIN 5"/>
    <property type="match status" value="1"/>
</dbReference>
<dbReference type="Pfam" id="PF00361">
    <property type="entry name" value="Proton_antipo_M"/>
    <property type="match status" value="1"/>
</dbReference>
<feature type="transmembrane region" description="Helical" evidence="5">
    <location>
        <begin position="350"/>
        <end position="371"/>
    </location>
</feature>
<keyword evidence="3 5" id="KW-1133">Transmembrane helix</keyword>
<dbReference type="GO" id="GO:0003954">
    <property type="term" value="F:NADH dehydrogenase activity"/>
    <property type="evidence" value="ECO:0007669"/>
    <property type="project" value="TreeGrafter"/>
</dbReference>
<feature type="domain" description="NADH:quinone oxidoreductase/Mrp antiporter transmembrane" evidence="6">
    <location>
        <begin position="117"/>
        <end position="392"/>
    </location>
</feature>
<feature type="transmembrane region" description="Helical" evidence="5">
    <location>
        <begin position="28"/>
        <end position="47"/>
    </location>
</feature>
<evidence type="ECO:0000313" key="7">
    <source>
        <dbReference type="EMBL" id="VAV96876.1"/>
    </source>
</evidence>
<dbReference type="PANTHER" id="PTHR42829">
    <property type="entry name" value="NADH-UBIQUINONE OXIDOREDUCTASE CHAIN 5"/>
    <property type="match status" value="1"/>
</dbReference>
<feature type="transmembrane region" description="Helical" evidence="5">
    <location>
        <begin position="427"/>
        <end position="446"/>
    </location>
</feature>
<proteinExistence type="predicted"/>
<dbReference type="GO" id="GO:0015990">
    <property type="term" value="P:electron transport coupled proton transport"/>
    <property type="evidence" value="ECO:0007669"/>
    <property type="project" value="TreeGrafter"/>
</dbReference>
<name>A0A3B0S7R2_9ZZZZ</name>
<feature type="transmembrane region" description="Helical" evidence="5">
    <location>
        <begin position="187"/>
        <end position="205"/>
    </location>
</feature>
<dbReference type="AlphaFoldDB" id="A0A3B0S7R2"/>
<dbReference type="EMBL" id="UOEI01000190">
    <property type="protein sequence ID" value="VAV96876.1"/>
    <property type="molecule type" value="Genomic_DNA"/>
</dbReference>
<feature type="transmembrane region" description="Helical" evidence="5">
    <location>
        <begin position="383"/>
        <end position="406"/>
    </location>
</feature>
<feature type="transmembrane region" description="Helical" evidence="5">
    <location>
        <begin position="124"/>
        <end position="142"/>
    </location>
</feature>
<dbReference type="Gene3D" id="1.20.5.2700">
    <property type="match status" value="1"/>
</dbReference>
<dbReference type="GO" id="GO:0016020">
    <property type="term" value="C:membrane"/>
    <property type="evidence" value="ECO:0007669"/>
    <property type="project" value="UniProtKB-SubCell"/>
</dbReference>
<dbReference type="GO" id="GO:0008137">
    <property type="term" value="F:NADH dehydrogenase (ubiquinone) activity"/>
    <property type="evidence" value="ECO:0007669"/>
    <property type="project" value="InterPro"/>
</dbReference>
<evidence type="ECO:0000256" key="3">
    <source>
        <dbReference type="ARBA" id="ARBA00022989"/>
    </source>
</evidence>
<feature type="transmembrane region" description="Helical" evidence="5">
    <location>
        <begin position="226"/>
        <end position="244"/>
    </location>
</feature>
<keyword evidence="7" id="KW-0560">Oxidoreductase</keyword>
<dbReference type="InterPro" id="IPR003945">
    <property type="entry name" value="NU5C-like"/>
</dbReference>
<dbReference type="GO" id="GO:0042773">
    <property type="term" value="P:ATP synthesis coupled electron transport"/>
    <property type="evidence" value="ECO:0007669"/>
    <property type="project" value="InterPro"/>
</dbReference>
<evidence type="ECO:0000256" key="4">
    <source>
        <dbReference type="ARBA" id="ARBA00023136"/>
    </source>
</evidence>
<keyword evidence="4 5" id="KW-0472">Membrane</keyword>
<organism evidence="7">
    <name type="scientific">hydrothermal vent metagenome</name>
    <dbReference type="NCBI Taxonomy" id="652676"/>
    <lineage>
        <taxon>unclassified sequences</taxon>
        <taxon>metagenomes</taxon>
        <taxon>ecological metagenomes</taxon>
    </lineage>
</organism>
<feature type="transmembrane region" description="Helical" evidence="5">
    <location>
        <begin position="256"/>
        <end position="278"/>
    </location>
</feature>
<feature type="transmembrane region" description="Helical" evidence="5">
    <location>
        <begin position="163"/>
        <end position="181"/>
    </location>
</feature>
<protein>
    <submittedName>
        <fullName evidence="7">NADH-ubiquinone oxidoreductase chain L</fullName>
        <ecNumber evidence="7">1.6.5.3</ecNumber>
    </submittedName>
</protein>
<feature type="transmembrane region" description="Helical" evidence="5">
    <location>
        <begin position="316"/>
        <end position="338"/>
    </location>
</feature>
<feature type="transmembrane region" description="Helical" evidence="5">
    <location>
        <begin position="466"/>
        <end position="486"/>
    </location>
</feature>
<evidence type="ECO:0000256" key="1">
    <source>
        <dbReference type="ARBA" id="ARBA00004141"/>
    </source>
</evidence>
<sequence length="637" mass="65713">MVWLPVLTPLIGGVIILALRRNQMAARVASVLVMVATVAGAALVASLEATGTWSWGGQLDLAVSITGFGRTMVILVPVIATAVIGFAATNSEGDRSIVKLLVALTWFVAAMELLVIAADFLTLLIGWELVGAASWVLIGHEWRDPERPRSAREAFVTTRFGDLGIYVAAGAIFAATGSLQYDDLASVSPGWLAVIAGGLVLAAAAKSAQVPFSPWLFSAMAGPTPVSALLHSATMVAAGAYILIRLQPTLSAVSWFAPVVIGIGLVTALAGGMVTLAQQDLKKALAGSTSAQYGLMLVAVGAGFTAAAGGQLTAHALFKSLLFLAAGVALHASGTLDLSKLRLGSALPRVAVLFGIGALALAAVPPLGAAFTKEAVLAGAFHAGIWVGLGAAAAGLLSTLYAARLHMLAYGPGPKGEIHAPPRRGEMVALGALAALTLLLGVLWLPGGDAILERAADGDILSPTRAETILSLALVVIGLTVVAVAWRRGRLVTFGMPARARAFIAGWWGIPTAARVLIVDPVSRLGQWLFIADRNVLARIADSVAAFAEYTSRILKQLVERGIDGVVWGIGGGAIQGAEMSRLVDDRGVDGTVEGVASGIGEAGKQSRRTQTGMSYHYYTAMMIGIVVAIAVATLWR</sequence>
<dbReference type="PRINTS" id="PR01434">
    <property type="entry name" value="NADHDHGNASE5"/>
</dbReference>
<feature type="transmembrane region" description="Helical" evidence="5">
    <location>
        <begin position="290"/>
        <end position="310"/>
    </location>
</feature>
<feature type="transmembrane region" description="Helical" evidence="5">
    <location>
        <begin position="67"/>
        <end position="88"/>
    </location>
</feature>
<feature type="transmembrane region" description="Helical" evidence="5">
    <location>
        <begin position="6"/>
        <end position="21"/>
    </location>
</feature>
<keyword evidence="2 5" id="KW-0812">Transmembrane</keyword>
<accession>A0A3B0S7R2</accession>
<feature type="transmembrane region" description="Helical" evidence="5">
    <location>
        <begin position="100"/>
        <end position="118"/>
    </location>
</feature>
<dbReference type="EC" id="1.6.5.3" evidence="7"/>
<evidence type="ECO:0000259" key="6">
    <source>
        <dbReference type="Pfam" id="PF00361"/>
    </source>
</evidence>
<comment type="subcellular location">
    <subcellularLocation>
        <location evidence="1">Membrane</location>
        <topology evidence="1">Multi-pass membrane protein</topology>
    </subcellularLocation>
</comment>
<evidence type="ECO:0000256" key="2">
    <source>
        <dbReference type="ARBA" id="ARBA00022692"/>
    </source>
</evidence>
<dbReference type="InterPro" id="IPR001750">
    <property type="entry name" value="ND/Mrp_TM"/>
</dbReference>